<organism evidence="1 2">
    <name type="scientific">Pseudoalteromonas marina</name>
    <dbReference type="NCBI Taxonomy" id="267375"/>
    <lineage>
        <taxon>Bacteria</taxon>
        <taxon>Pseudomonadati</taxon>
        <taxon>Pseudomonadota</taxon>
        <taxon>Gammaproteobacteria</taxon>
        <taxon>Alteromonadales</taxon>
        <taxon>Pseudoalteromonadaceae</taxon>
        <taxon>Pseudoalteromonas</taxon>
    </lineage>
</organism>
<accession>A0ABT9FCV7</accession>
<protein>
    <submittedName>
        <fullName evidence="1">Uncharacterized protein</fullName>
    </submittedName>
</protein>
<proteinExistence type="predicted"/>
<evidence type="ECO:0000313" key="1">
    <source>
        <dbReference type="EMBL" id="MDP2564470.1"/>
    </source>
</evidence>
<dbReference type="Proteomes" id="UP001177212">
    <property type="component" value="Unassembled WGS sequence"/>
</dbReference>
<reference evidence="1" key="1">
    <citation type="submission" date="2023-07" db="EMBL/GenBank/DDBJ databases">
        <title>Genome content predicts the carbon catabolic preferences of heterotrophic bacteria.</title>
        <authorList>
            <person name="Gralka M."/>
        </authorList>
    </citation>
    <scope>NUCLEOTIDE SEQUENCE</scope>
    <source>
        <strain evidence="1">4G09</strain>
    </source>
</reference>
<gene>
    <name evidence="1" type="ORF">Q8W34_07475</name>
</gene>
<name>A0ABT9FCV7_9GAMM</name>
<keyword evidence="2" id="KW-1185">Reference proteome</keyword>
<evidence type="ECO:0000313" key="2">
    <source>
        <dbReference type="Proteomes" id="UP001177212"/>
    </source>
</evidence>
<dbReference type="EMBL" id="JAUYVT010000004">
    <property type="protein sequence ID" value="MDP2564470.1"/>
    <property type="molecule type" value="Genomic_DNA"/>
</dbReference>
<comment type="caution">
    <text evidence="1">The sequence shown here is derived from an EMBL/GenBank/DDBJ whole genome shotgun (WGS) entry which is preliminary data.</text>
</comment>
<sequence length="136" mass="15467">MSKTNINVYRISATVKGPVFLGTAVNQTNYYYFLNQKSIDEFKNSEEGRAIAQSSINGFEKLPTINLKGPYYTFQFEQAGYYFKDSSAIQLPNVITNARTCKTHPAYCLPEHKEASIELIKNINHNASKYNAPVWQ</sequence>
<dbReference type="RefSeq" id="WP_305471747.1">
    <property type="nucleotide sequence ID" value="NZ_JAUYVT010000004.1"/>
</dbReference>